<dbReference type="EMBL" id="FQUU01000017">
    <property type="protein sequence ID" value="SHF73184.1"/>
    <property type="molecule type" value="Genomic_DNA"/>
</dbReference>
<feature type="transmembrane region" description="Helical" evidence="1">
    <location>
        <begin position="153"/>
        <end position="175"/>
    </location>
</feature>
<feature type="transmembrane region" description="Helical" evidence="1">
    <location>
        <begin position="278"/>
        <end position="299"/>
    </location>
</feature>
<organism evidence="2 3">
    <name type="scientific">Flavisolibacter ginsengisoli DSM 18119</name>
    <dbReference type="NCBI Taxonomy" id="1121884"/>
    <lineage>
        <taxon>Bacteria</taxon>
        <taxon>Pseudomonadati</taxon>
        <taxon>Bacteroidota</taxon>
        <taxon>Chitinophagia</taxon>
        <taxon>Chitinophagales</taxon>
        <taxon>Chitinophagaceae</taxon>
        <taxon>Flavisolibacter</taxon>
    </lineage>
</organism>
<feature type="transmembrane region" description="Helical" evidence="1">
    <location>
        <begin position="229"/>
        <end position="247"/>
    </location>
</feature>
<keyword evidence="1" id="KW-0812">Transmembrane</keyword>
<evidence type="ECO:0000256" key="1">
    <source>
        <dbReference type="SAM" id="Phobius"/>
    </source>
</evidence>
<evidence type="ECO:0000313" key="3">
    <source>
        <dbReference type="Proteomes" id="UP000184048"/>
    </source>
</evidence>
<dbReference type="Proteomes" id="UP000184048">
    <property type="component" value="Unassembled WGS sequence"/>
</dbReference>
<feature type="transmembrane region" description="Helical" evidence="1">
    <location>
        <begin position="420"/>
        <end position="439"/>
    </location>
</feature>
<name>A0A1M5E222_9BACT</name>
<reference evidence="2 3" key="1">
    <citation type="submission" date="2016-11" db="EMBL/GenBank/DDBJ databases">
        <authorList>
            <person name="Jaros S."/>
            <person name="Januszkiewicz K."/>
            <person name="Wedrychowicz H."/>
        </authorList>
    </citation>
    <scope>NUCLEOTIDE SEQUENCE [LARGE SCALE GENOMIC DNA]</scope>
    <source>
        <strain evidence="2 3">DSM 18119</strain>
    </source>
</reference>
<feature type="transmembrane region" description="Helical" evidence="1">
    <location>
        <begin position="27"/>
        <end position="54"/>
    </location>
</feature>
<accession>A0A1M5E222</accession>
<proteinExistence type="predicted"/>
<gene>
    <name evidence="2" type="ORF">SAMN02745131_03389</name>
</gene>
<feature type="transmembrane region" description="Helical" evidence="1">
    <location>
        <begin position="451"/>
        <end position="469"/>
    </location>
</feature>
<feature type="transmembrane region" description="Helical" evidence="1">
    <location>
        <begin position="111"/>
        <end position="132"/>
    </location>
</feature>
<dbReference type="AlphaFoldDB" id="A0A1M5E222"/>
<feature type="transmembrane region" description="Helical" evidence="1">
    <location>
        <begin position="475"/>
        <end position="497"/>
    </location>
</feature>
<evidence type="ECO:0000313" key="2">
    <source>
        <dbReference type="EMBL" id="SHF73184.1"/>
    </source>
</evidence>
<protein>
    <recommendedName>
        <fullName evidence="4">Oligosaccharide repeat unit polymerase</fullName>
    </recommendedName>
</protein>
<sequence length="502" mass="58022">MRLKNYHNFIYNRPLEYWILTTTPAWFVAWVSGYVFVADIGALWGSLVMVLWIWNIIGNPFKMVQMVRLSAASLCAIQNISWLTASVIHRFLLNTSIKESLNEAMMGGLQFTYYASAIFYIGLFATVLAYIGSNKKITLLEKKLCTSILKLRFMPISTLIVIIVVLFSIELSFVIKGIIGQRTIITENYENGEMPFWIVFYESLIPAHIMLNALLVAKNLQLRVGLKRKINWCLFSISFVLVLFLYFNKGRAPMIFSLLAHGYWICFFTLWRPKFLKVIILLCICYPLFSQVLLFSNFMRNGGTEYFDWKTSAIDIVPKAWQQFQSSKELILLEEENTTNNLATRPLVATPLALCIQLPFQYKSYMLGENLFNSAISAIPGPIFPYKKDYPTQEELLYDHFPIGDKDTADSLYLSSYAEFGWGGIIIYPFFVVIIWFIVLSLSKTLKLSGFIKLISLSIFFYLFILGIGEASVNSWFVSLRSFFFWVILYYFSTLLFSKRIR</sequence>
<keyword evidence="1" id="KW-1133">Transmembrane helix</keyword>
<keyword evidence="1" id="KW-0472">Membrane</keyword>
<feature type="transmembrane region" description="Helical" evidence="1">
    <location>
        <begin position="66"/>
        <end position="91"/>
    </location>
</feature>
<dbReference type="STRING" id="1121884.SAMN02745131_03389"/>
<feature type="transmembrane region" description="Helical" evidence="1">
    <location>
        <begin position="195"/>
        <end position="217"/>
    </location>
</feature>
<evidence type="ECO:0008006" key="4">
    <source>
        <dbReference type="Google" id="ProtNLM"/>
    </source>
</evidence>
<keyword evidence="3" id="KW-1185">Reference proteome</keyword>
<feature type="transmembrane region" description="Helical" evidence="1">
    <location>
        <begin position="253"/>
        <end position="271"/>
    </location>
</feature>